<sequence length="162" mass="18005">MLFEDFQPQRALPGDDGRVIKRRQQCRALLVGDPFGFTLGVVLGLADDAYLGAQIANGLNLVRWHQMRQANRRLHALSGSGIRQSTTVIAGRRRHHATRFLLGAQLRHGIARAAQFETAGDLLGFEFEVHRHAQSLREAGRIFHGGTPDKQFDALASEVNIM</sequence>
<reference evidence="1 2" key="1">
    <citation type="submission" date="2015-05" db="EMBL/GenBank/DDBJ databases">
        <title>A genomic and transcriptomic approach to investigate the blue pigment phenotype in Pseudomonas fluorescens.</title>
        <authorList>
            <person name="Andreani N.A."/>
            <person name="Cardazzo B."/>
        </authorList>
    </citation>
    <scope>NUCLEOTIDE SEQUENCE [LARGE SCALE GENOMIC DNA]</scope>
    <source>
        <strain evidence="1 2">Ps_22</strain>
    </source>
</reference>
<gene>
    <name evidence="1" type="ORF">PFLmoz3_01938</name>
</gene>
<dbReference type="AlphaFoldDB" id="A0A120G8L4"/>
<evidence type="ECO:0000313" key="1">
    <source>
        <dbReference type="EMBL" id="KWV89039.1"/>
    </source>
</evidence>
<protein>
    <submittedName>
        <fullName evidence="1">Uncharacterized protein</fullName>
    </submittedName>
</protein>
<comment type="caution">
    <text evidence="1">The sequence shown here is derived from an EMBL/GenBank/DDBJ whole genome shotgun (WGS) entry which is preliminary data.</text>
</comment>
<accession>A0A120G8L4</accession>
<organism evidence="1 2">
    <name type="scientific">Pseudomonas fluorescens</name>
    <dbReference type="NCBI Taxonomy" id="294"/>
    <lineage>
        <taxon>Bacteria</taxon>
        <taxon>Pseudomonadati</taxon>
        <taxon>Pseudomonadota</taxon>
        <taxon>Gammaproteobacteria</taxon>
        <taxon>Pseudomonadales</taxon>
        <taxon>Pseudomonadaceae</taxon>
        <taxon>Pseudomonas</taxon>
    </lineage>
</organism>
<dbReference type="Proteomes" id="UP000061348">
    <property type="component" value="Unassembled WGS sequence"/>
</dbReference>
<dbReference type="EMBL" id="LCYA01000052">
    <property type="protein sequence ID" value="KWV89039.1"/>
    <property type="molecule type" value="Genomic_DNA"/>
</dbReference>
<proteinExistence type="predicted"/>
<name>A0A120G8L4_PSEFL</name>
<evidence type="ECO:0000313" key="2">
    <source>
        <dbReference type="Proteomes" id="UP000061348"/>
    </source>
</evidence>